<evidence type="ECO:0000256" key="2">
    <source>
        <dbReference type="SAM" id="Phobius"/>
    </source>
</evidence>
<keyword evidence="2" id="KW-0812">Transmembrane</keyword>
<reference evidence="3 4" key="1">
    <citation type="submission" date="2019-05" db="EMBL/GenBank/DDBJ databases">
        <title>Mumia sp. nov., isolated from the intestinal contents of plateau pika (Ochotona curzoniae) in the Qinghai-Tibet plateau of China.</title>
        <authorList>
            <person name="Tian Z."/>
        </authorList>
    </citation>
    <scope>NUCLEOTIDE SEQUENCE [LARGE SCALE GENOMIC DNA]</scope>
    <source>
        <strain evidence="4">527</strain>
    </source>
</reference>
<feature type="transmembrane region" description="Helical" evidence="2">
    <location>
        <begin position="258"/>
        <end position="278"/>
    </location>
</feature>
<evidence type="ECO:0000313" key="3">
    <source>
        <dbReference type="EMBL" id="TNC51402.1"/>
    </source>
</evidence>
<organism evidence="3 4">
    <name type="scientific">Mumia zhuanghuii</name>
    <dbReference type="NCBI Taxonomy" id="2585211"/>
    <lineage>
        <taxon>Bacteria</taxon>
        <taxon>Bacillati</taxon>
        <taxon>Actinomycetota</taxon>
        <taxon>Actinomycetes</taxon>
        <taxon>Propionibacteriales</taxon>
        <taxon>Nocardioidaceae</taxon>
        <taxon>Mumia</taxon>
    </lineage>
</organism>
<evidence type="ECO:0000313" key="4">
    <source>
        <dbReference type="Proteomes" id="UP000306740"/>
    </source>
</evidence>
<gene>
    <name evidence="3" type="ORF">FHE65_01740</name>
</gene>
<dbReference type="RefSeq" id="WP_139105083.1">
    <property type="nucleotide sequence ID" value="NZ_VDFR01000008.1"/>
</dbReference>
<name>A0A5C4MYX9_9ACTN</name>
<feature type="transmembrane region" description="Helical" evidence="2">
    <location>
        <begin position="17"/>
        <end position="35"/>
    </location>
</feature>
<dbReference type="AlphaFoldDB" id="A0A5C4MYX9"/>
<keyword evidence="2" id="KW-1133">Transmembrane helix</keyword>
<proteinExistence type="predicted"/>
<feature type="region of interest" description="Disordered" evidence="1">
    <location>
        <begin position="495"/>
        <end position="518"/>
    </location>
</feature>
<protein>
    <submittedName>
        <fullName evidence="3">Uncharacterized protein</fullName>
    </submittedName>
</protein>
<accession>A0A5C4MYX9</accession>
<comment type="caution">
    <text evidence="3">The sequence shown here is derived from an EMBL/GenBank/DDBJ whole genome shotgun (WGS) entry which is preliminary data.</text>
</comment>
<sequence>MTEMVSNDDGIPLWRRWLLPAVMVFAFALPVVWVWRTARGSTDGFPAALIQAEGLLLTALVFVMGFGQSSLRRAADRAVADVQTWAENLRTVYGKPAAMSTTDLFTICHEAEASTFGVSVLLSDVQRDPSAARRRYRRFSGDWTEGNVGEVVTVGAIDRELKRQPGEADAPTARRRRYLERERARLHAERTQRFDRAKDLGQRGGARLKAIGGKFTVELAIALWQLRAVRVFAAAMVALTVLGAVYDGWSSAQAPPPELWAALVIPALAFAYAWILTLDARSETSRVKQAIVSSWPCVLDRAEGVLNALYDESRSESAEHDVRVYLDQILDPLQDSLGDFGWYLSVRARQIAHSPLRKLGEHPGSLLWEADRRRLARARRYAHAAAERADDPVAAVTLAALLEIDDFGRYREGDRPVELIDRAVALMTADEAPSPSNRFLDGYGLAAMRLSDQALLHPLDERLAERLRSALDDEHPDPARVAVDERIEAQSRAYEALSARADRETSAWQQGEEEETPI</sequence>
<feature type="transmembrane region" description="Helical" evidence="2">
    <location>
        <begin position="47"/>
        <end position="67"/>
    </location>
</feature>
<evidence type="ECO:0000256" key="1">
    <source>
        <dbReference type="SAM" id="MobiDB-lite"/>
    </source>
</evidence>
<feature type="transmembrane region" description="Helical" evidence="2">
    <location>
        <begin position="228"/>
        <end position="246"/>
    </location>
</feature>
<keyword evidence="2" id="KW-0472">Membrane</keyword>
<dbReference type="EMBL" id="VDFR01000008">
    <property type="protein sequence ID" value="TNC51402.1"/>
    <property type="molecule type" value="Genomic_DNA"/>
</dbReference>
<dbReference type="Proteomes" id="UP000306740">
    <property type="component" value="Unassembled WGS sequence"/>
</dbReference>